<name>A0ABQ9Z1F2_9CRUS</name>
<dbReference type="Proteomes" id="UP001234178">
    <property type="component" value="Unassembled WGS sequence"/>
</dbReference>
<gene>
    <name evidence="2" type="ORF">OUZ56_011885</name>
</gene>
<organism evidence="2 3">
    <name type="scientific">Daphnia magna</name>
    <dbReference type="NCBI Taxonomy" id="35525"/>
    <lineage>
        <taxon>Eukaryota</taxon>
        <taxon>Metazoa</taxon>
        <taxon>Ecdysozoa</taxon>
        <taxon>Arthropoda</taxon>
        <taxon>Crustacea</taxon>
        <taxon>Branchiopoda</taxon>
        <taxon>Diplostraca</taxon>
        <taxon>Cladocera</taxon>
        <taxon>Anomopoda</taxon>
        <taxon>Daphniidae</taxon>
        <taxon>Daphnia</taxon>
    </lineage>
</organism>
<keyword evidence="3" id="KW-1185">Reference proteome</keyword>
<evidence type="ECO:0000256" key="1">
    <source>
        <dbReference type="SAM" id="MobiDB-lite"/>
    </source>
</evidence>
<evidence type="ECO:0000313" key="3">
    <source>
        <dbReference type="Proteomes" id="UP001234178"/>
    </source>
</evidence>
<protein>
    <submittedName>
        <fullName evidence="2">Uncharacterized protein</fullName>
    </submittedName>
</protein>
<reference evidence="2 3" key="1">
    <citation type="journal article" date="2023" name="Nucleic Acids Res.">
        <title>The hologenome of Daphnia magna reveals possible DNA methylation and microbiome-mediated evolution of the host genome.</title>
        <authorList>
            <person name="Chaturvedi A."/>
            <person name="Li X."/>
            <person name="Dhandapani V."/>
            <person name="Marshall H."/>
            <person name="Kissane S."/>
            <person name="Cuenca-Cambronero M."/>
            <person name="Asole G."/>
            <person name="Calvet F."/>
            <person name="Ruiz-Romero M."/>
            <person name="Marangio P."/>
            <person name="Guigo R."/>
            <person name="Rago D."/>
            <person name="Mirbahai L."/>
            <person name="Eastwood N."/>
            <person name="Colbourne J.K."/>
            <person name="Zhou J."/>
            <person name="Mallon E."/>
            <person name="Orsini L."/>
        </authorList>
    </citation>
    <scope>NUCLEOTIDE SEQUENCE [LARGE SCALE GENOMIC DNA]</scope>
    <source>
        <strain evidence="2">LRV0_1</strain>
    </source>
</reference>
<proteinExistence type="predicted"/>
<comment type="caution">
    <text evidence="2">The sequence shown here is derived from an EMBL/GenBank/DDBJ whole genome shotgun (WGS) entry which is preliminary data.</text>
</comment>
<sequence>MDEKPLPSAASVKEKLKKSREREEECLANLRLNRQDLLKARTAAIDLELAHQKVVVKLDEGLEENAKDLKNVHVNSHSEREVLLSSFIGSLLLHPSIICFLRTYFGKPGMLACGRKVSECEDFMTRTNRERLELLFDQHRCFGCFLPLSVAGHLKLVDCPHPHCCAMYNYSDHHQILCAPRQAYQEIIPE</sequence>
<accession>A0ABQ9Z1F2</accession>
<feature type="region of interest" description="Disordered" evidence="1">
    <location>
        <begin position="1"/>
        <end position="21"/>
    </location>
</feature>
<evidence type="ECO:0000313" key="2">
    <source>
        <dbReference type="EMBL" id="KAK4006727.1"/>
    </source>
</evidence>
<dbReference type="EMBL" id="JAOYFB010000002">
    <property type="protein sequence ID" value="KAK4006727.1"/>
    <property type="molecule type" value="Genomic_DNA"/>
</dbReference>